<feature type="domain" description="CcmH/CycL/Ccl2/NrfF N-terminal" evidence="7">
    <location>
        <begin position="12"/>
        <end position="120"/>
    </location>
</feature>
<evidence type="ECO:0000256" key="2">
    <source>
        <dbReference type="ARBA" id="ARBA00022617"/>
    </source>
</evidence>
<evidence type="ECO:0000313" key="8">
    <source>
        <dbReference type="EMBL" id="RZO28497.1"/>
    </source>
</evidence>
<comment type="caution">
    <text evidence="8">The sequence shown here is derived from an EMBL/GenBank/DDBJ whole genome shotgun (WGS) entry which is preliminary data.</text>
</comment>
<protein>
    <recommendedName>
        <fullName evidence="6">Cytochrome c-type biogenesis protein</fullName>
    </recommendedName>
</protein>
<sequence>MRYINIFLIFFSLLISSGTVYEFSNDEDEKRFNKLLNDIRCPKCTSGSLSSSNAPISEDLKQKIAEMINSNKTDNEIKEYVTKRFGKDSLYEPEFSRETYILWFSPFLVLILGLFFFLLRRKI</sequence>
<dbReference type="GO" id="GO:0005886">
    <property type="term" value="C:plasma membrane"/>
    <property type="evidence" value="ECO:0007669"/>
    <property type="project" value="TreeGrafter"/>
</dbReference>
<dbReference type="Pfam" id="PF03918">
    <property type="entry name" value="CcmH"/>
    <property type="match status" value="1"/>
</dbReference>
<keyword evidence="4 6" id="KW-0732">Signal</keyword>
<dbReference type="CDD" id="cd16378">
    <property type="entry name" value="CcmH_N"/>
    <property type="match status" value="1"/>
</dbReference>
<keyword evidence="6" id="KW-1133">Transmembrane helix</keyword>
<evidence type="ECO:0000256" key="5">
    <source>
        <dbReference type="ARBA" id="ARBA00023004"/>
    </source>
</evidence>
<evidence type="ECO:0000256" key="6">
    <source>
        <dbReference type="RuleBase" id="RU364112"/>
    </source>
</evidence>
<keyword evidence="3 6" id="KW-0479">Metal-binding</keyword>
<dbReference type="Gene3D" id="1.10.8.640">
    <property type="entry name" value="Cytochrome C biogenesis protein"/>
    <property type="match status" value="1"/>
</dbReference>
<gene>
    <name evidence="8" type="ORF">EVA97_02700</name>
</gene>
<evidence type="ECO:0000256" key="3">
    <source>
        <dbReference type="ARBA" id="ARBA00022723"/>
    </source>
</evidence>
<dbReference type="PANTHER" id="PTHR47870">
    <property type="entry name" value="CYTOCHROME C-TYPE BIOGENESIS PROTEIN CCMH"/>
    <property type="match status" value="1"/>
</dbReference>
<accession>A0A520N4T2</accession>
<dbReference type="InterPro" id="IPR005616">
    <property type="entry name" value="CcmH/CycL/Ccl2/NrfF_N"/>
</dbReference>
<dbReference type="PANTHER" id="PTHR47870:SF4">
    <property type="entry name" value="CYTOCHROME C-TYPE BIOGENESIS PROTEIN CYCH"/>
    <property type="match status" value="1"/>
</dbReference>
<comment type="function">
    <text evidence="6">Possible subunit of a heme lyase.</text>
</comment>
<keyword evidence="5 6" id="KW-0408">Iron</keyword>
<dbReference type="AlphaFoldDB" id="A0A520N4T2"/>
<reference evidence="8 9" key="1">
    <citation type="submission" date="2019-02" db="EMBL/GenBank/DDBJ databases">
        <title>Prokaryotic population dynamics and viral predation in marine succession experiment using metagenomics: the confinement effect.</title>
        <authorList>
            <person name="Haro-Moreno J.M."/>
            <person name="Rodriguez-Valera F."/>
            <person name="Lopez-Perez M."/>
        </authorList>
    </citation>
    <scope>NUCLEOTIDE SEQUENCE [LARGE SCALE GENOMIC DNA]</scope>
    <source>
        <strain evidence="8">MED-G164</strain>
    </source>
</reference>
<evidence type="ECO:0000256" key="1">
    <source>
        <dbReference type="ARBA" id="ARBA00010342"/>
    </source>
</evidence>
<evidence type="ECO:0000313" key="9">
    <source>
        <dbReference type="Proteomes" id="UP000315283"/>
    </source>
</evidence>
<dbReference type="Proteomes" id="UP000315283">
    <property type="component" value="Unassembled WGS sequence"/>
</dbReference>
<evidence type="ECO:0000259" key="7">
    <source>
        <dbReference type="Pfam" id="PF03918"/>
    </source>
</evidence>
<dbReference type="EMBL" id="SHBJ01000013">
    <property type="protein sequence ID" value="RZO28497.1"/>
    <property type="molecule type" value="Genomic_DNA"/>
</dbReference>
<proteinExistence type="inferred from homology"/>
<organism evidence="8 9">
    <name type="scientific">SAR86 cluster bacterium</name>
    <dbReference type="NCBI Taxonomy" id="2030880"/>
    <lineage>
        <taxon>Bacteria</taxon>
        <taxon>Pseudomonadati</taxon>
        <taxon>Pseudomonadota</taxon>
        <taxon>Gammaproteobacteria</taxon>
        <taxon>SAR86 cluster</taxon>
    </lineage>
</organism>
<dbReference type="InterPro" id="IPR038297">
    <property type="entry name" value="CcmH/CycL/NrfF/Ccl2_sf"/>
</dbReference>
<evidence type="ECO:0000256" key="4">
    <source>
        <dbReference type="ARBA" id="ARBA00022729"/>
    </source>
</evidence>
<keyword evidence="6" id="KW-0472">Membrane</keyword>
<name>A0A520N4T2_9GAMM</name>
<dbReference type="GO" id="GO:0046872">
    <property type="term" value="F:metal ion binding"/>
    <property type="evidence" value="ECO:0007669"/>
    <property type="project" value="UniProtKB-KW"/>
</dbReference>
<comment type="similarity">
    <text evidence="1 6">Belongs to the CcmH/CycL/Ccl2/NrfF family.</text>
</comment>
<dbReference type="InterPro" id="IPR051263">
    <property type="entry name" value="C-type_cytochrome_biogenesis"/>
</dbReference>
<feature type="transmembrane region" description="Helical" evidence="6">
    <location>
        <begin position="100"/>
        <end position="119"/>
    </location>
</feature>
<keyword evidence="6" id="KW-0812">Transmembrane</keyword>
<keyword evidence="2 6" id="KW-0349">Heme</keyword>